<feature type="compositionally biased region" description="Low complexity" evidence="1">
    <location>
        <begin position="309"/>
        <end position="319"/>
    </location>
</feature>
<evidence type="ECO:0000313" key="4">
    <source>
        <dbReference type="Proteomes" id="UP000247233"/>
    </source>
</evidence>
<dbReference type="GeneID" id="37060378"/>
<evidence type="ECO:0000259" key="2">
    <source>
        <dbReference type="Pfam" id="PF02037"/>
    </source>
</evidence>
<protein>
    <recommendedName>
        <fullName evidence="2">SAP domain-containing protein</fullName>
    </recommendedName>
</protein>
<feature type="domain" description="SAP" evidence="2">
    <location>
        <begin position="3"/>
        <end position="38"/>
    </location>
</feature>
<proteinExistence type="predicted"/>
<name>A0A317VB96_9EURO</name>
<dbReference type="OrthoDB" id="5348404at2759"/>
<evidence type="ECO:0000313" key="3">
    <source>
        <dbReference type="EMBL" id="PWY70268.1"/>
    </source>
</evidence>
<evidence type="ECO:0000256" key="1">
    <source>
        <dbReference type="SAM" id="MobiDB-lite"/>
    </source>
</evidence>
<accession>A0A317VB96</accession>
<feature type="compositionally biased region" description="Gly residues" evidence="1">
    <location>
        <begin position="623"/>
        <end position="651"/>
    </location>
</feature>
<reference evidence="3 4" key="1">
    <citation type="submission" date="2016-12" db="EMBL/GenBank/DDBJ databases">
        <title>The genomes of Aspergillus section Nigri reveals drivers in fungal speciation.</title>
        <authorList>
            <consortium name="DOE Joint Genome Institute"/>
            <person name="Vesth T.C."/>
            <person name="Nybo J."/>
            <person name="Theobald S."/>
            <person name="Brandl J."/>
            <person name="Frisvad J.C."/>
            <person name="Nielsen K.F."/>
            <person name="Lyhne E.K."/>
            <person name="Kogle M.E."/>
            <person name="Kuo A."/>
            <person name="Riley R."/>
            <person name="Clum A."/>
            <person name="Nolan M."/>
            <person name="Lipzen A."/>
            <person name="Salamov A."/>
            <person name="Henrissat B."/>
            <person name="Wiebenga A."/>
            <person name="De Vries R.P."/>
            <person name="Grigoriev I.V."/>
            <person name="Mortensen U.H."/>
            <person name="Andersen M.R."/>
            <person name="Baker S.E."/>
        </authorList>
    </citation>
    <scope>NUCLEOTIDE SEQUENCE [LARGE SCALE GENOMIC DNA]</scope>
    <source>
        <strain evidence="3 4">CBS 117.55</strain>
    </source>
</reference>
<feature type="region of interest" description="Disordered" evidence="1">
    <location>
        <begin position="617"/>
        <end position="662"/>
    </location>
</feature>
<dbReference type="PANTHER" id="PTHR47031:SF3">
    <property type="entry name" value="SAP DOMAIN-CONTAINING PROTEIN"/>
    <property type="match status" value="1"/>
</dbReference>
<feature type="compositionally biased region" description="Basic and acidic residues" evidence="1">
    <location>
        <begin position="325"/>
        <end position="335"/>
    </location>
</feature>
<dbReference type="SUPFAM" id="SSF68906">
    <property type="entry name" value="SAP domain"/>
    <property type="match status" value="1"/>
</dbReference>
<dbReference type="STRING" id="1448321.A0A317VB96"/>
<dbReference type="Pfam" id="PF02037">
    <property type="entry name" value="SAP"/>
    <property type="match status" value="1"/>
</dbReference>
<dbReference type="Pfam" id="PF16294">
    <property type="entry name" value="RSB_motif"/>
    <property type="match status" value="1"/>
</dbReference>
<dbReference type="VEuPathDB" id="FungiDB:BO70DRAFT_143682"/>
<sequence length="662" mass="72162">MTDYSKLKVTDLKAELKRRGIAQTGLRVKQQFIDRLIEEDAREGQDAVADGEPAPEEDAAPEEAQPVESEPPMPEPEPEPEPTAVAAAEPEALEPEVKEKEPEQTTQEPEPQPEPSDAVNETQPQQTTEEEAPNGEMAAEEQAKQDHAEEPPAESPKPEETTQPTEVTMVDQPTDTSVAQDENKTETAAPVEQAPGEAEQSVSVDQNGVEPPAANETPAPPAVTSEMNTAFSTPLPTEEVMEDRRKRKRRSQSPVPTPEALANKRAKAQEEPPRVVLPEDQDAMDTERESRQNSAAPGPQEAAEEHAGPDAAPGQDAPPIQGETPTKKDAPPKHDVRFKGLFSAKETEQNRPASPPPDVVMEDADVEPALHVATPALYVGGLMRPLQPVALRNHLVSLAASPGASPNPDAIVDFYLDPIKTHCFVSFTSVSAASRVRTALHGTVWPNERNRKTLFVDFIPEDRLPQWIEREEGSRQRGAPPLRWEVRYELTEDGVEAVLDEVDPRSAGSHQPARGPEPSGFSRPPPTGPRAEAGGHARRPSDAVPADSGSQPGQGFKPLDELFMSTTAKPKLYYLPVPREVADRRLDRFDDLLRKGEFPRRGGDEMRRITFEDEDYFVDNGPEFGGGRGRGGGRGGRGGGGRGRGRGGFGGDSWRNDRRGRY</sequence>
<feature type="region of interest" description="Disordered" evidence="1">
    <location>
        <begin position="37"/>
        <end position="335"/>
    </location>
</feature>
<feature type="compositionally biased region" description="Basic and acidic residues" evidence="1">
    <location>
        <begin position="141"/>
        <end position="160"/>
    </location>
</feature>
<comment type="caution">
    <text evidence="3">The sequence shown here is derived from an EMBL/GenBank/DDBJ whole genome shotgun (WGS) entry which is preliminary data.</text>
</comment>
<dbReference type="InterPro" id="IPR036361">
    <property type="entry name" value="SAP_dom_sf"/>
</dbReference>
<dbReference type="InterPro" id="IPR003034">
    <property type="entry name" value="SAP_dom"/>
</dbReference>
<dbReference type="EMBL" id="MSFL01000031">
    <property type="protein sequence ID" value="PWY70268.1"/>
    <property type="molecule type" value="Genomic_DNA"/>
</dbReference>
<feature type="region of interest" description="Disordered" evidence="1">
    <location>
        <begin position="503"/>
        <end position="558"/>
    </location>
</feature>
<dbReference type="RefSeq" id="XP_025395868.1">
    <property type="nucleotide sequence ID" value="XM_025538141.1"/>
</dbReference>
<keyword evidence="4" id="KW-1185">Reference proteome</keyword>
<organism evidence="3 4">
    <name type="scientific">Aspergillus heteromorphus CBS 117.55</name>
    <dbReference type="NCBI Taxonomy" id="1448321"/>
    <lineage>
        <taxon>Eukaryota</taxon>
        <taxon>Fungi</taxon>
        <taxon>Dikarya</taxon>
        <taxon>Ascomycota</taxon>
        <taxon>Pezizomycotina</taxon>
        <taxon>Eurotiomycetes</taxon>
        <taxon>Eurotiomycetidae</taxon>
        <taxon>Eurotiales</taxon>
        <taxon>Aspergillaceae</taxon>
        <taxon>Aspergillus</taxon>
        <taxon>Aspergillus subgen. Circumdati</taxon>
    </lineage>
</organism>
<dbReference type="Gene3D" id="1.10.720.30">
    <property type="entry name" value="SAP domain"/>
    <property type="match status" value="1"/>
</dbReference>
<dbReference type="InterPro" id="IPR034257">
    <property type="entry name" value="Acinus_RRM"/>
</dbReference>
<dbReference type="Proteomes" id="UP000247233">
    <property type="component" value="Unassembled WGS sequence"/>
</dbReference>
<dbReference type="AlphaFoldDB" id="A0A317VB96"/>
<gene>
    <name evidence="3" type="ORF">BO70DRAFT_143682</name>
</gene>
<dbReference type="InterPro" id="IPR032552">
    <property type="entry name" value="RSB_motif"/>
</dbReference>
<feature type="compositionally biased region" description="Polar residues" evidence="1">
    <location>
        <begin position="225"/>
        <end position="235"/>
    </location>
</feature>
<dbReference type="CDD" id="cd12432">
    <property type="entry name" value="RRM_ACINU"/>
    <property type="match status" value="1"/>
</dbReference>
<dbReference type="PANTHER" id="PTHR47031">
    <property type="entry name" value="SAP DNA-BINDING DOMAIN-CONTAINING PROTEIN"/>
    <property type="match status" value="1"/>
</dbReference>
<feature type="compositionally biased region" description="Polar residues" evidence="1">
    <location>
        <begin position="161"/>
        <end position="180"/>
    </location>
</feature>